<organism evidence="3 4">
    <name type="scientific">Carnobacterium maltaromaticum</name>
    <name type="common">Carnobacterium piscicola</name>
    <dbReference type="NCBI Taxonomy" id="2751"/>
    <lineage>
        <taxon>Bacteria</taxon>
        <taxon>Bacillati</taxon>
        <taxon>Bacillota</taxon>
        <taxon>Bacilli</taxon>
        <taxon>Lactobacillales</taxon>
        <taxon>Carnobacteriaceae</taxon>
        <taxon>Carnobacterium</taxon>
    </lineage>
</organism>
<evidence type="ECO:0000313" key="3">
    <source>
        <dbReference type="EMBL" id="MDZ5757106.1"/>
    </source>
</evidence>
<evidence type="ECO:0000256" key="1">
    <source>
        <dbReference type="ARBA" id="ARBA00023125"/>
    </source>
</evidence>
<accession>A0AAW9JUE2</accession>
<comment type="caution">
    <text evidence="3">The sequence shown here is derived from an EMBL/GenBank/DDBJ whole genome shotgun (WGS) entry which is preliminary data.</text>
</comment>
<dbReference type="GO" id="GO:0003677">
    <property type="term" value="F:DNA binding"/>
    <property type="evidence" value="ECO:0007669"/>
    <property type="project" value="UniProtKB-KW"/>
</dbReference>
<reference evidence="3" key="1">
    <citation type="submission" date="2023-08" db="EMBL/GenBank/DDBJ databases">
        <title>Genomic characterization of piscicolin 126 produced by Carnobacterium maltaromaticum CM22 strain isolated from salmon (Salmo salar).</title>
        <authorList>
            <person name="Gonzalez-Gragera E."/>
            <person name="Garcia-Lopez J.D."/>
            <person name="Teso-Perez C."/>
            <person name="Gimenez-Hernandez I."/>
            <person name="Peralta-Sanchez J.M."/>
            <person name="Valdivia E."/>
            <person name="Montalban-Lopez M."/>
            <person name="Martin-Platero A.M."/>
            <person name="Banos A."/>
            <person name="Martinez-Bueno M."/>
        </authorList>
    </citation>
    <scope>NUCLEOTIDE SEQUENCE</scope>
    <source>
        <strain evidence="3">CM22</strain>
    </source>
</reference>
<dbReference type="CDD" id="cd00093">
    <property type="entry name" value="HTH_XRE"/>
    <property type="match status" value="1"/>
</dbReference>
<gene>
    <name evidence="3" type="ORF">RAK27_00370</name>
</gene>
<dbReference type="PROSITE" id="PS50943">
    <property type="entry name" value="HTH_CROC1"/>
    <property type="match status" value="1"/>
</dbReference>
<dbReference type="Pfam" id="PF01381">
    <property type="entry name" value="HTH_3"/>
    <property type="match status" value="1"/>
</dbReference>
<name>A0AAW9JUE2_CARML</name>
<dbReference type="PANTHER" id="PTHR46558">
    <property type="entry name" value="TRACRIPTIONAL REGULATORY PROTEIN-RELATED-RELATED"/>
    <property type="match status" value="1"/>
</dbReference>
<dbReference type="InterPro" id="IPR001387">
    <property type="entry name" value="Cro/C1-type_HTH"/>
</dbReference>
<protein>
    <submittedName>
        <fullName evidence="3">Helix-turn-helix transcriptional regulator</fullName>
    </submittedName>
</protein>
<evidence type="ECO:0000313" key="4">
    <source>
        <dbReference type="Proteomes" id="UP001290462"/>
    </source>
</evidence>
<evidence type="ECO:0000259" key="2">
    <source>
        <dbReference type="PROSITE" id="PS50943"/>
    </source>
</evidence>
<dbReference type="PANTHER" id="PTHR46558:SF11">
    <property type="entry name" value="HTH-TYPE TRANSCRIPTIONAL REGULATOR XRE"/>
    <property type="match status" value="1"/>
</dbReference>
<proteinExistence type="predicted"/>
<dbReference type="EMBL" id="JAVBVO010000001">
    <property type="protein sequence ID" value="MDZ5757106.1"/>
    <property type="molecule type" value="Genomic_DNA"/>
</dbReference>
<sequence length="67" mass="7871">MYVNIRSIREDSDITQQEMAKLLNVSQNTYSQYETGKIEWTASSLIKIADYFDVSVDYLLDRTENKK</sequence>
<dbReference type="RefSeq" id="WP_218139625.1">
    <property type="nucleotide sequence ID" value="NZ_JAVBVO010000001.1"/>
</dbReference>
<dbReference type="AlphaFoldDB" id="A0AAW9JUE2"/>
<feature type="domain" description="HTH cro/C1-type" evidence="2">
    <location>
        <begin position="5"/>
        <end position="59"/>
    </location>
</feature>
<dbReference type="Proteomes" id="UP001290462">
    <property type="component" value="Unassembled WGS sequence"/>
</dbReference>
<keyword evidence="1" id="KW-0238">DNA-binding</keyword>
<dbReference type="SMART" id="SM00530">
    <property type="entry name" value="HTH_XRE"/>
    <property type="match status" value="1"/>
</dbReference>